<dbReference type="EMBL" id="NMTQ01000021">
    <property type="protein sequence ID" value="PDX59012.1"/>
    <property type="molecule type" value="Genomic_DNA"/>
</dbReference>
<evidence type="ECO:0000313" key="1">
    <source>
        <dbReference type="EMBL" id="PDX59012.1"/>
    </source>
</evidence>
<dbReference type="InterPro" id="IPR038148">
    <property type="entry name" value="Tn1545/Tn916_Xis"/>
</dbReference>
<proteinExistence type="predicted"/>
<dbReference type="Gene3D" id="3.90.105.50">
    <property type="match status" value="1"/>
</dbReference>
<gene>
    <name evidence="1" type="ORF">CGS46_05585</name>
</gene>
<dbReference type="InterPro" id="IPR015122">
    <property type="entry name" value="Tn916-Xis"/>
</dbReference>
<dbReference type="AlphaFoldDB" id="A0A2A6ZCB4"/>
<reference evidence="1 2" key="1">
    <citation type="journal article" date="2017" name="Front. Microbiol.">
        <title>New Insights into the Diversity of the Genus Faecalibacterium.</title>
        <authorList>
            <person name="Benevides L."/>
            <person name="Burman S."/>
            <person name="Martin R."/>
            <person name="Robert V."/>
            <person name="Thomas M."/>
            <person name="Miquel S."/>
            <person name="Chain F."/>
            <person name="Sokol H."/>
            <person name="Bermudez-Humaran L.G."/>
            <person name="Morrison M."/>
            <person name="Langella P."/>
            <person name="Azevedo V.A."/>
            <person name="Chatel J.M."/>
            <person name="Soares S."/>
        </authorList>
    </citation>
    <scope>NUCLEOTIDE SEQUENCE [LARGE SCALE GENOMIC DNA]</scope>
    <source>
        <strain evidence="2">CNCM I-4540</strain>
    </source>
</reference>
<accession>A0A2A6ZCB4</accession>
<name>A0A2A6ZCB4_9FIRM</name>
<comment type="caution">
    <text evidence="1">The sequence shown here is derived from an EMBL/GenBank/DDBJ whole genome shotgun (WGS) entry which is preliminary data.</text>
</comment>
<protein>
    <submittedName>
        <fullName evidence="1">Transposase</fullName>
    </submittedName>
</protein>
<evidence type="ECO:0000313" key="2">
    <source>
        <dbReference type="Proteomes" id="UP000220752"/>
    </source>
</evidence>
<organism evidence="1 2">
    <name type="scientific">Faecalibacterium langellae</name>
    <dbReference type="NCBI Taxonomy" id="3435293"/>
    <lineage>
        <taxon>Bacteria</taxon>
        <taxon>Bacillati</taxon>
        <taxon>Bacillota</taxon>
        <taxon>Clostridia</taxon>
        <taxon>Eubacteriales</taxon>
        <taxon>Oscillospiraceae</taxon>
        <taxon>Faecalibacterium</taxon>
    </lineage>
</organism>
<dbReference type="Proteomes" id="UP000220752">
    <property type="component" value="Unassembled WGS sequence"/>
</dbReference>
<keyword evidence="2" id="KW-1185">Reference proteome</keyword>
<sequence length="68" mass="7851">MKKSVPFVPLNEKWLLTIPEAAAYFGVGQNRISELALQDGCKFVVFVGNTKRIKRKKFEEFLDEQYAI</sequence>
<dbReference type="Pfam" id="PF09035">
    <property type="entry name" value="Tn916-Xis"/>
    <property type="match status" value="1"/>
</dbReference>